<gene>
    <name evidence="4" type="ORF">EPUL_002546</name>
</gene>
<feature type="chain" id="PRO_5015534052" evidence="3">
    <location>
        <begin position="21"/>
        <end position="468"/>
    </location>
</feature>
<keyword evidence="1" id="KW-0540">Nuclease</keyword>
<dbReference type="OrthoDB" id="5425539at2759"/>
<dbReference type="EMBL" id="PEDP01000189">
    <property type="protein sequence ID" value="POS87122.1"/>
    <property type="molecule type" value="Genomic_DNA"/>
</dbReference>
<accession>A0A2S4PYL0</accession>
<dbReference type="GO" id="GO:0004540">
    <property type="term" value="F:RNA nuclease activity"/>
    <property type="evidence" value="ECO:0007669"/>
    <property type="project" value="InterPro"/>
</dbReference>
<dbReference type="AlphaFoldDB" id="A0A2S4PYL0"/>
<comment type="caution">
    <text evidence="4">The sequence shown here is derived from an EMBL/GenBank/DDBJ whole genome shotgun (WGS) entry which is preliminary data.</text>
</comment>
<dbReference type="GO" id="GO:0016787">
    <property type="term" value="F:hydrolase activity"/>
    <property type="evidence" value="ECO:0007669"/>
    <property type="project" value="UniProtKB-KW"/>
</dbReference>
<proteinExistence type="predicted"/>
<feature type="signal peptide" evidence="3">
    <location>
        <begin position="1"/>
        <end position="20"/>
    </location>
</feature>
<sequence>MLFSLVKVALSLIFVTNTASTDLEQEQLIFTKSAYYDCGSWIVYKNDIQNMLFEKRMNIHRIASPFNELLYNLDSNYWRIKIPEHLFTASFIHHTRPGFIFYVIINQMVEIVDVVSEMRNGHYIKCKRVDKSTPESSNLDQNEYSYECGHELFSHKIVQMSANLAQSNNGKNKLYHNPYFGPLYWPESDYSIYPLSREKNQHYGGKKPENVYFVVISPAGKIIDVIAELKHGDFIKCAKTTKEPPDIDLDKGLRLGYSCGVLFFDINNMKRTAELAKAKSLHRRRRVYPKKYIDDSFEGYMYPLFPFGRFYGTASGPSKYFIIMDKSFNIKYAAVKSSGQIKPCVESLRGNEAAPLETDNFICGHSNMKFTIEVLLENVESACKALGTITRSYPANYDGPAFNVQGPYVTWPIRNGNSVTGPPTKFRVVMNTRCKLAGVIEKYNELFYKCRRSKDNSIPGGESEMTIT</sequence>
<evidence type="ECO:0000313" key="4">
    <source>
        <dbReference type="EMBL" id="POS87122.1"/>
    </source>
</evidence>
<dbReference type="SUPFAM" id="SSF53933">
    <property type="entry name" value="Microbial ribonucleases"/>
    <property type="match status" value="1"/>
</dbReference>
<dbReference type="Proteomes" id="UP000237438">
    <property type="component" value="Unassembled WGS sequence"/>
</dbReference>
<dbReference type="GO" id="GO:0003723">
    <property type="term" value="F:RNA binding"/>
    <property type="evidence" value="ECO:0007669"/>
    <property type="project" value="InterPro"/>
</dbReference>
<keyword evidence="5" id="KW-1185">Reference proteome</keyword>
<evidence type="ECO:0000256" key="2">
    <source>
        <dbReference type="ARBA" id="ARBA00022801"/>
    </source>
</evidence>
<evidence type="ECO:0000313" key="5">
    <source>
        <dbReference type="Proteomes" id="UP000237438"/>
    </source>
</evidence>
<organism evidence="4 5">
    <name type="scientific">Erysiphe pulchra</name>
    <dbReference type="NCBI Taxonomy" id="225359"/>
    <lineage>
        <taxon>Eukaryota</taxon>
        <taxon>Fungi</taxon>
        <taxon>Dikarya</taxon>
        <taxon>Ascomycota</taxon>
        <taxon>Pezizomycotina</taxon>
        <taxon>Leotiomycetes</taxon>
        <taxon>Erysiphales</taxon>
        <taxon>Erysiphaceae</taxon>
        <taxon>Erysiphe</taxon>
    </lineage>
</organism>
<protein>
    <submittedName>
        <fullName evidence="4">Uncharacterized protein</fullName>
    </submittedName>
</protein>
<keyword evidence="3" id="KW-0732">Signal</keyword>
<dbReference type="InterPro" id="IPR016191">
    <property type="entry name" value="Ribonuclease/ribotoxin"/>
</dbReference>
<dbReference type="Gene3D" id="3.10.450.30">
    <property type="entry name" value="Microbial ribonucleases"/>
    <property type="match status" value="1"/>
</dbReference>
<keyword evidence="2" id="KW-0378">Hydrolase</keyword>
<feature type="non-terminal residue" evidence="4">
    <location>
        <position position="468"/>
    </location>
</feature>
<dbReference type="SMR" id="A0A2S4PYL0"/>
<name>A0A2S4PYL0_9PEZI</name>
<evidence type="ECO:0000256" key="1">
    <source>
        <dbReference type="ARBA" id="ARBA00022722"/>
    </source>
</evidence>
<reference evidence="4 5" key="1">
    <citation type="submission" date="2017-10" db="EMBL/GenBank/DDBJ databases">
        <title>Development of genomic resources for the powdery mildew, Erysiphe pulchra.</title>
        <authorList>
            <person name="Wadl P.A."/>
            <person name="Mack B.M."/>
            <person name="Moore G."/>
            <person name="Beltz S.B."/>
        </authorList>
    </citation>
    <scope>NUCLEOTIDE SEQUENCE [LARGE SCALE GENOMIC DNA]</scope>
    <source>
        <strain evidence="4">Cflorida</strain>
    </source>
</reference>
<evidence type="ECO:0000256" key="3">
    <source>
        <dbReference type="SAM" id="SignalP"/>
    </source>
</evidence>